<name>H5SK00_9PROT</name>
<dbReference type="Pfam" id="PF00353">
    <property type="entry name" value="HemolysinCabind"/>
    <property type="match status" value="4"/>
</dbReference>
<comment type="similarity">
    <text evidence="3">Belongs to the peptidase M10B family.</text>
</comment>
<dbReference type="SUPFAM" id="SSF55486">
    <property type="entry name" value="Metalloproteases ('zincins'), catalytic domain"/>
    <property type="match status" value="1"/>
</dbReference>
<dbReference type="GO" id="GO:0006508">
    <property type="term" value="P:proteolysis"/>
    <property type="evidence" value="ECO:0007669"/>
    <property type="project" value="InterPro"/>
</dbReference>
<comment type="subcellular location">
    <subcellularLocation>
        <location evidence="2">Secreted</location>
    </subcellularLocation>
</comment>
<dbReference type="EMBL" id="AP011749">
    <property type="protein sequence ID" value="BAL56486.1"/>
    <property type="molecule type" value="Genomic_DNA"/>
</dbReference>
<reference evidence="8" key="1">
    <citation type="journal article" date="2005" name="Environ. Microbiol.">
        <title>Genetic and functional properties of uncultivated thermophilic crenarchaeotes from a subsurface gold mine as revealed by analysis of genome fragments.</title>
        <authorList>
            <person name="Nunoura T."/>
            <person name="Hirayama H."/>
            <person name="Takami H."/>
            <person name="Oida H."/>
            <person name="Nishi S."/>
            <person name="Shimamura S."/>
            <person name="Suzuki Y."/>
            <person name="Inagaki F."/>
            <person name="Takai K."/>
            <person name="Nealson K.H."/>
            <person name="Horikoshi K."/>
        </authorList>
    </citation>
    <scope>NUCLEOTIDE SEQUENCE</scope>
</reference>
<dbReference type="Pfam" id="PF08548">
    <property type="entry name" value="Peptidase_M10_C"/>
    <property type="match status" value="1"/>
</dbReference>
<dbReference type="GO" id="GO:0008237">
    <property type="term" value="F:metallopeptidase activity"/>
    <property type="evidence" value="ECO:0007669"/>
    <property type="project" value="InterPro"/>
</dbReference>
<dbReference type="GO" id="GO:0005509">
    <property type="term" value="F:calcium ion binding"/>
    <property type="evidence" value="ECO:0007669"/>
    <property type="project" value="InterPro"/>
</dbReference>
<feature type="compositionally biased region" description="Basic and acidic residues" evidence="6">
    <location>
        <begin position="474"/>
        <end position="485"/>
    </location>
</feature>
<dbReference type="InterPro" id="IPR006026">
    <property type="entry name" value="Peptidase_Metallo"/>
</dbReference>
<dbReference type="InterPro" id="IPR018511">
    <property type="entry name" value="Hemolysin-typ_Ca-bd_CS"/>
</dbReference>
<dbReference type="InterPro" id="IPR011049">
    <property type="entry name" value="Serralysin-like_metalloprot_C"/>
</dbReference>
<reference evidence="8" key="2">
    <citation type="journal article" date="2012" name="PLoS ONE">
        <title>A Deeply Branching Thermophilic Bacterium with an Ancient Acetyl-CoA Pathway Dominates a Subsurface Ecosystem.</title>
        <authorList>
            <person name="Takami H."/>
            <person name="Noguchi H."/>
            <person name="Takaki Y."/>
            <person name="Uchiyama I."/>
            <person name="Toyoda A."/>
            <person name="Nishi S."/>
            <person name="Chee G.-J."/>
            <person name="Arai W."/>
            <person name="Nunoura T."/>
            <person name="Itoh T."/>
            <person name="Hattori M."/>
            <person name="Takai K."/>
        </authorList>
    </citation>
    <scope>NUCLEOTIDE SEQUENCE</scope>
</reference>
<feature type="region of interest" description="Disordered" evidence="6">
    <location>
        <begin position="1"/>
        <end position="35"/>
    </location>
</feature>
<feature type="region of interest" description="Disordered" evidence="6">
    <location>
        <begin position="321"/>
        <end position="352"/>
    </location>
</feature>
<dbReference type="GO" id="GO:0005615">
    <property type="term" value="C:extracellular space"/>
    <property type="evidence" value="ECO:0007669"/>
    <property type="project" value="InterPro"/>
</dbReference>
<feature type="compositionally biased region" description="Basic and acidic residues" evidence="6">
    <location>
        <begin position="509"/>
        <end position="522"/>
    </location>
</feature>
<feature type="compositionally biased region" description="Gly residues" evidence="6">
    <location>
        <begin position="489"/>
        <end position="503"/>
    </location>
</feature>
<protein>
    <submittedName>
        <fullName evidence="8">Hypothetical conserved protein</fullName>
    </submittedName>
</protein>
<dbReference type="Gene3D" id="3.40.390.10">
    <property type="entry name" value="Collagenase (Catalytic Domain)"/>
    <property type="match status" value="1"/>
</dbReference>
<gene>
    <name evidence="8" type="ORF">HGMM_F40A07C05</name>
</gene>
<dbReference type="PROSITE" id="PS00330">
    <property type="entry name" value="HEMOLYSIN_CALCIUM"/>
    <property type="match status" value="4"/>
</dbReference>
<dbReference type="PRINTS" id="PR00313">
    <property type="entry name" value="CABNDNGRPT"/>
</dbReference>
<evidence type="ECO:0000259" key="7">
    <source>
        <dbReference type="SMART" id="SM00235"/>
    </source>
</evidence>
<dbReference type="Gene3D" id="2.150.10.10">
    <property type="entry name" value="Serralysin-like metalloprotease, C-terminal"/>
    <property type="match status" value="3"/>
</dbReference>
<feature type="domain" description="Peptidase metallopeptidase" evidence="7">
    <location>
        <begin position="37"/>
        <end position="209"/>
    </location>
</feature>
<evidence type="ECO:0000256" key="3">
    <source>
        <dbReference type="ARBA" id="ARBA00009490"/>
    </source>
</evidence>
<keyword evidence="4" id="KW-0964">Secreted</keyword>
<dbReference type="SMART" id="SM00235">
    <property type="entry name" value="ZnMc"/>
    <property type="match status" value="1"/>
</dbReference>
<evidence type="ECO:0000256" key="5">
    <source>
        <dbReference type="ARBA" id="ARBA00022737"/>
    </source>
</evidence>
<keyword evidence="5" id="KW-0677">Repeat</keyword>
<dbReference type="AlphaFoldDB" id="H5SK00"/>
<accession>H5SK00</accession>
<organism evidence="8">
    <name type="scientific">uncultured Alphaproteobacteria bacterium</name>
    <dbReference type="NCBI Taxonomy" id="91750"/>
    <lineage>
        <taxon>Bacteria</taxon>
        <taxon>Pseudomonadati</taxon>
        <taxon>Pseudomonadota</taxon>
        <taxon>Alphaproteobacteria</taxon>
        <taxon>environmental samples</taxon>
    </lineage>
</organism>
<dbReference type="PANTHER" id="PTHR38340:SF1">
    <property type="entry name" value="S-LAYER PROTEIN"/>
    <property type="match status" value="1"/>
</dbReference>
<dbReference type="InterPro" id="IPR024079">
    <property type="entry name" value="MetalloPept_cat_dom_sf"/>
</dbReference>
<evidence type="ECO:0000313" key="8">
    <source>
        <dbReference type="EMBL" id="BAL56486.1"/>
    </source>
</evidence>
<proteinExistence type="inferred from homology"/>
<evidence type="ECO:0000256" key="1">
    <source>
        <dbReference type="ARBA" id="ARBA00001913"/>
    </source>
</evidence>
<evidence type="ECO:0000256" key="4">
    <source>
        <dbReference type="ARBA" id="ARBA00022525"/>
    </source>
</evidence>
<dbReference type="GO" id="GO:0008270">
    <property type="term" value="F:zinc ion binding"/>
    <property type="evidence" value="ECO:0007669"/>
    <property type="project" value="InterPro"/>
</dbReference>
<feature type="region of interest" description="Disordered" evidence="6">
    <location>
        <begin position="459"/>
        <end position="522"/>
    </location>
</feature>
<evidence type="ECO:0000256" key="2">
    <source>
        <dbReference type="ARBA" id="ARBA00004613"/>
    </source>
</evidence>
<dbReference type="InterPro" id="IPR001343">
    <property type="entry name" value="Hemolysn_Ca-bd"/>
</dbReference>
<dbReference type="SUPFAM" id="SSF51120">
    <property type="entry name" value="beta-Roll"/>
    <property type="match status" value="2"/>
</dbReference>
<dbReference type="CDD" id="cd04277">
    <property type="entry name" value="ZnMc_serralysin_like"/>
    <property type="match status" value="1"/>
</dbReference>
<dbReference type="PANTHER" id="PTHR38340">
    <property type="entry name" value="S-LAYER PROTEIN"/>
    <property type="match status" value="1"/>
</dbReference>
<dbReference type="InterPro" id="IPR013858">
    <property type="entry name" value="Peptidase_M10B_C"/>
</dbReference>
<sequence length="617" mass="64724">MTAAPGRPAHERREEGPLILPPDPHAPAALFTGDPADPLRWPRNGGIARITYAFYEPGDSPPSGEGYDFRNPRAPTAGERAAFERALAVYEELVNVDFVPYGGADSAGADFRFLFADSRGSFAGVTYWWSEGDRLTRVEVVIDEGERLPEPGSDDFHTILHEIGHALGLAHPFEGPVRLDPDHDDWRFSIMSYTPHPGVGRDSRYDWQPVAPRTPMPYDLEALDVLYGLRELVHHGDDVYTFPDGIAVVATIVDTGGVDTLDASDQFLPAEIDLRPGAYSGIGRRGSGADASHPAEANLAIWRESVIEHAIGGKGDDSLIGNDADNHLEGGPGDDTLLGGPGDDVLRGGSGHDVLEGGSGADVFAGTPEELAGDDILDFEAADRVRIEGVDPTVLGWWTAPRRGGLEVRLDVDGDGLADSTFRVAGVSALHVEHVPSAVLLAAGGDGSPLGIVLGPGRDRWRGTDAPETVHGGDGNDRLWGREGDDLLDGGGGNDSLDGGGGNDLLDGGADRDRVNGGEGDDRLLAGAGDDVLDGGAGLDVLVLAGAAAGCEVSRKGAKLVVRDVDPSDGDEGTDRVKGVELLELADGTRVDLAQLPAKFGFTPLDDLLADHPGAVV</sequence>
<comment type="cofactor">
    <cofactor evidence="1">
        <name>Ca(2+)</name>
        <dbReference type="ChEBI" id="CHEBI:29108"/>
    </cofactor>
</comment>
<dbReference type="InterPro" id="IPR050557">
    <property type="entry name" value="RTX_toxin/Mannuronan_C5-epim"/>
</dbReference>
<dbReference type="InterPro" id="IPR034033">
    <property type="entry name" value="Serralysin-like"/>
</dbReference>
<evidence type="ECO:0000256" key="6">
    <source>
        <dbReference type="SAM" id="MobiDB-lite"/>
    </source>
</evidence>